<evidence type="ECO:0000256" key="8">
    <source>
        <dbReference type="ARBA" id="ARBA00022967"/>
    </source>
</evidence>
<dbReference type="GO" id="GO:0005524">
    <property type="term" value="F:ATP binding"/>
    <property type="evidence" value="ECO:0007669"/>
    <property type="project" value="UniProtKB-KW"/>
</dbReference>
<feature type="domain" description="ABC transporter" evidence="10">
    <location>
        <begin position="5"/>
        <end position="240"/>
    </location>
</feature>
<organism evidence="11 12">
    <name type="scientific">Sporosarcina pasteurii</name>
    <name type="common">Bacillus pasteurii</name>
    <dbReference type="NCBI Taxonomy" id="1474"/>
    <lineage>
        <taxon>Bacteria</taxon>
        <taxon>Bacillati</taxon>
        <taxon>Bacillota</taxon>
        <taxon>Bacilli</taxon>
        <taxon>Bacillales</taxon>
        <taxon>Caryophanaceae</taxon>
        <taxon>Sporosarcina</taxon>
    </lineage>
</organism>
<keyword evidence="12" id="KW-1185">Reference proteome</keyword>
<dbReference type="CDD" id="cd03215">
    <property type="entry name" value="ABC_Carb_Monos_II"/>
    <property type="match status" value="1"/>
</dbReference>
<dbReference type="FunFam" id="3.40.50.300:FF:001390">
    <property type="entry name" value="ABC transporter, ATP-binding protein"/>
    <property type="match status" value="1"/>
</dbReference>
<keyword evidence="8" id="KW-1278">Translocase</keyword>
<comment type="similarity">
    <text evidence="2">Belongs to the ABC transporter superfamily.</text>
</comment>
<evidence type="ECO:0000256" key="9">
    <source>
        <dbReference type="ARBA" id="ARBA00023136"/>
    </source>
</evidence>
<keyword evidence="3" id="KW-0813">Transport</keyword>
<keyword evidence="4" id="KW-1003">Cell membrane</keyword>
<proteinExistence type="inferred from homology"/>
<dbReference type="Pfam" id="PF00005">
    <property type="entry name" value="ABC_tran"/>
    <property type="match status" value="2"/>
</dbReference>
<protein>
    <submittedName>
        <fullName evidence="11">Galactose/methyl galactoside import ATP-binding protein MglA</fullName>
        <ecNumber evidence="11">3.6.3.17</ecNumber>
    </submittedName>
</protein>
<dbReference type="Proteomes" id="UP000254519">
    <property type="component" value="Unassembled WGS sequence"/>
</dbReference>
<name>A0A380BHE7_SPOPA</name>
<dbReference type="InterPro" id="IPR003593">
    <property type="entry name" value="AAA+_ATPase"/>
</dbReference>
<dbReference type="AlphaFoldDB" id="A0A380BHE7"/>
<dbReference type="InterPro" id="IPR003439">
    <property type="entry name" value="ABC_transporter-like_ATP-bd"/>
</dbReference>
<dbReference type="GO" id="GO:0005886">
    <property type="term" value="C:plasma membrane"/>
    <property type="evidence" value="ECO:0007669"/>
    <property type="project" value="UniProtKB-SubCell"/>
</dbReference>
<sequence length="523" mass="58216">MEYVIEMLGIRKEFGKFVANNNINLQLKKGEIHALLGENGAGKSTLMNILFGLYQPEAGEIRVHGKKVNISNPNIANNLGIGMVHQHFMLVENFTVTENIILGNEPKKRGVIDIVGAAKKVEEISKLYGLNVDPYAKIEDISVGMQQRVEILKTLYRGAEILIFDEPTASLTPQEISELIQIMKKLIEEDKSIIIITHKLQEIMDVSDRVTVIRKGEGIGTVNTSETNPEELATLMVGRQVSFKTEKVPANPKDEVLKIEELVVEDARGIEKVKKLNLSVRRGEIVGLAGIDGNGQSELIEAITGLQKVKSGNITINNENVTNKKPREITETGIGHIPQDRHKHGLVLDFTVGYNAVLQTYYQKPISKKGIMDFKLISKKARELIEAYDVRTQGEHALARSLSGGNQQKLIIGREIDRDPELLIAALPTRGLDVGAIEFIHKRLIEQRDRGKAVLLISFELDEIMNVSDRIAVIYDGQIIDVVNQNETDEQELGLLMAGHSKDEMVTVDDEVILKEGDNHDVK</sequence>
<dbReference type="SMART" id="SM00382">
    <property type="entry name" value="AAA"/>
    <property type="match status" value="1"/>
</dbReference>
<dbReference type="Gene3D" id="3.40.50.300">
    <property type="entry name" value="P-loop containing nucleotide triphosphate hydrolases"/>
    <property type="match status" value="2"/>
</dbReference>
<evidence type="ECO:0000256" key="1">
    <source>
        <dbReference type="ARBA" id="ARBA00004202"/>
    </source>
</evidence>
<dbReference type="PANTHER" id="PTHR43790:SF4">
    <property type="entry name" value="GUANOSINE IMPORT ATP-BINDING PROTEIN NUPO"/>
    <property type="match status" value="1"/>
</dbReference>
<comment type="subcellular location">
    <subcellularLocation>
        <location evidence="1">Cell membrane</location>
        <topology evidence="1">Peripheral membrane protein</topology>
    </subcellularLocation>
</comment>
<dbReference type="EMBL" id="UGYZ01000002">
    <property type="protein sequence ID" value="SUJ01394.1"/>
    <property type="molecule type" value="Genomic_DNA"/>
</dbReference>
<reference evidence="11 12" key="1">
    <citation type="submission" date="2018-06" db="EMBL/GenBank/DDBJ databases">
        <authorList>
            <consortium name="Pathogen Informatics"/>
            <person name="Doyle S."/>
        </authorList>
    </citation>
    <scope>NUCLEOTIDE SEQUENCE [LARGE SCALE GENOMIC DNA]</scope>
    <source>
        <strain evidence="12">ATCC 11859 / DSM 33 / NCIB 8841 / NCTC 4822</strain>
    </source>
</reference>
<evidence type="ECO:0000256" key="2">
    <source>
        <dbReference type="ARBA" id="ARBA00005417"/>
    </source>
</evidence>
<dbReference type="PROSITE" id="PS00211">
    <property type="entry name" value="ABC_TRANSPORTER_1"/>
    <property type="match status" value="2"/>
</dbReference>
<gene>
    <name evidence="11" type="primary">mglA</name>
    <name evidence="11" type="ORF">NCTC4822_01104</name>
</gene>
<dbReference type="InterPro" id="IPR050107">
    <property type="entry name" value="ABC_carbohydrate_import_ATPase"/>
</dbReference>
<dbReference type="InterPro" id="IPR027417">
    <property type="entry name" value="P-loop_NTPase"/>
</dbReference>
<dbReference type="GO" id="GO:0016887">
    <property type="term" value="F:ATP hydrolysis activity"/>
    <property type="evidence" value="ECO:0007669"/>
    <property type="project" value="InterPro"/>
</dbReference>
<evidence type="ECO:0000313" key="11">
    <source>
        <dbReference type="EMBL" id="SUJ01394.1"/>
    </source>
</evidence>
<dbReference type="RefSeq" id="WP_115360510.1">
    <property type="nucleotide sequence ID" value="NZ_CP038012.1"/>
</dbReference>
<evidence type="ECO:0000256" key="5">
    <source>
        <dbReference type="ARBA" id="ARBA00022737"/>
    </source>
</evidence>
<dbReference type="InterPro" id="IPR017871">
    <property type="entry name" value="ABC_transporter-like_CS"/>
</dbReference>
<evidence type="ECO:0000259" key="10">
    <source>
        <dbReference type="PROSITE" id="PS50893"/>
    </source>
</evidence>
<feature type="domain" description="ABC transporter" evidence="10">
    <location>
        <begin position="257"/>
        <end position="501"/>
    </location>
</feature>
<keyword evidence="9" id="KW-0472">Membrane</keyword>
<dbReference type="PROSITE" id="PS50893">
    <property type="entry name" value="ABC_TRANSPORTER_2"/>
    <property type="match status" value="2"/>
</dbReference>
<keyword evidence="7 11" id="KW-0067">ATP-binding</keyword>
<dbReference type="SUPFAM" id="SSF52540">
    <property type="entry name" value="P-loop containing nucleoside triphosphate hydrolases"/>
    <property type="match status" value="2"/>
</dbReference>
<evidence type="ECO:0000256" key="6">
    <source>
        <dbReference type="ARBA" id="ARBA00022741"/>
    </source>
</evidence>
<keyword evidence="11" id="KW-0378">Hydrolase</keyword>
<keyword evidence="6" id="KW-0547">Nucleotide-binding</keyword>
<evidence type="ECO:0000313" key="12">
    <source>
        <dbReference type="Proteomes" id="UP000254519"/>
    </source>
</evidence>
<dbReference type="CDD" id="cd03216">
    <property type="entry name" value="ABC_Carb_Monos_I"/>
    <property type="match status" value="1"/>
</dbReference>
<keyword evidence="5" id="KW-0677">Repeat</keyword>
<dbReference type="OrthoDB" id="9771863at2"/>
<evidence type="ECO:0000256" key="3">
    <source>
        <dbReference type="ARBA" id="ARBA00022448"/>
    </source>
</evidence>
<accession>A0A380BHE7</accession>
<dbReference type="PANTHER" id="PTHR43790">
    <property type="entry name" value="CARBOHYDRATE TRANSPORT ATP-BINDING PROTEIN MG119-RELATED"/>
    <property type="match status" value="1"/>
</dbReference>
<dbReference type="EC" id="3.6.3.17" evidence="11"/>
<evidence type="ECO:0000256" key="7">
    <source>
        <dbReference type="ARBA" id="ARBA00022840"/>
    </source>
</evidence>
<dbReference type="FunFam" id="3.40.50.300:FF:000127">
    <property type="entry name" value="Ribose import ATP-binding protein RbsA"/>
    <property type="match status" value="1"/>
</dbReference>
<evidence type="ECO:0000256" key="4">
    <source>
        <dbReference type="ARBA" id="ARBA00022475"/>
    </source>
</evidence>